<evidence type="ECO:0000313" key="2">
    <source>
        <dbReference type="Proteomes" id="UP001516400"/>
    </source>
</evidence>
<name>A0ABD2NYU4_9CUCU</name>
<evidence type="ECO:0000313" key="1">
    <source>
        <dbReference type="EMBL" id="KAL3283903.1"/>
    </source>
</evidence>
<sequence>MINCLDADENNSSTKITVLDAILMVNDACNKTSQSTIHNCFNHDGLPIQMSEQEFDEEDDVPLSLWSRNLNSDYLAAPEIWEDYVDINSALLTSGEHIDENINAKEQVKSDGEEKVEEEPSPTADEALKAAELLSRFVHSNNENDDLTMAMSSIHSSLRDCFNNKMKKQKLKITYIKKYSSRAIFILI</sequence>
<dbReference type="Proteomes" id="UP001516400">
    <property type="component" value="Unassembled WGS sequence"/>
</dbReference>
<accession>A0ABD2NYU4</accession>
<dbReference type="AlphaFoldDB" id="A0ABD2NYU4"/>
<proteinExistence type="predicted"/>
<comment type="caution">
    <text evidence="1">The sequence shown here is derived from an EMBL/GenBank/DDBJ whole genome shotgun (WGS) entry which is preliminary data.</text>
</comment>
<protein>
    <submittedName>
        <fullName evidence="1">Uncharacterized protein</fullName>
    </submittedName>
</protein>
<keyword evidence="2" id="KW-1185">Reference proteome</keyword>
<reference evidence="1 2" key="1">
    <citation type="journal article" date="2021" name="BMC Biol.">
        <title>Horizontally acquired antibacterial genes associated with adaptive radiation of ladybird beetles.</title>
        <authorList>
            <person name="Li H.S."/>
            <person name="Tang X.F."/>
            <person name="Huang Y.H."/>
            <person name="Xu Z.Y."/>
            <person name="Chen M.L."/>
            <person name="Du X.Y."/>
            <person name="Qiu B.Y."/>
            <person name="Chen P.T."/>
            <person name="Zhang W."/>
            <person name="Slipinski A."/>
            <person name="Escalona H.E."/>
            <person name="Waterhouse R.M."/>
            <person name="Zwick A."/>
            <person name="Pang H."/>
        </authorList>
    </citation>
    <scope>NUCLEOTIDE SEQUENCE [LARGE SCALE GENOMIC DNA]</scope>
    <source>
        <strain evidence="1">SYSU2018</strain>
    </source>
</reference>
<dbReference type="EMBL" id="JABFTP020000165">
    <property type="protein sequence ID" value="KAL3283903.1"/>
    <property type="molecule type" value="Genomic_DNA"/>
</dbReference>
<organism evidence="1 2">
    <name type="scientific">Cryptolaemus montrouzieri</name>
    <dbReference type="NCBI Taxonomy" id="559131"/>
    <lineage>
        <taxon>Eukaryota</taxon>
        <taxon>Metazoa</taxon>
        <taxon>Ecdysozoa</taxon>
        <taxon>Arthropoda</taxon>
        <taxon>Hexapoda</taxon>
        <taxon>Insecta</taxon>
        <taxon>Pterygota</taxon>
        <taxon>Neoptera</taxon>
        <taxon>Endopterygota</taxon>
        <taxon>Coleoptera</taxon>
        <taxon>Polyphaga</taxon>
        <taxon>Cucujiformia</taxon>
        <taxon>Coccinelloidea</taxon>
        <taxon>Coccinellidae</taxon>
        <taxon>Scymninae</taxon>
        <taxon>Scymnini</taxon>
        <taxon>Cryptolaemus</taxon>
    </lineage>
</organism>
<gene>
    <name evidence="1" type="ORF">HHI36_018072</name>
</gene>